<protein>
    <submittedName>
        <fullName evidence="1">Uncharacterized protein</fullName>
    </submittedName>
</protein>
<sequence>MSKCLSAVKDVLVIAKSAKSFCKFLLFDELLQDNHFDINVDQLDIGYSCKTSKEILFKNINFSNPVQNINLESNIANLSNDDNLFENLADMFLN</sequence>
<dbReference type="AlphaFoldDB" id="A0A8H3XEX3"/>
<evidence type="ECO:0000313" key="2">
    <source>
        <dbReference type="Proteomes" id="UP000439903"/>
    </source>
</evidence>
<name>A0A8H3XEX3_GIGMA</name>
<organism evidence="1 2">
    <name type="scientific">Gigaspora margarita</name>
    <dbReference type="NCBI Taxonomy" id="4874"/>
    <lineage>
        <taxon>Eukaryota</taxon>
        <taxon>Fungi</taxon>
        <taxon>Fungi incertae sedis</taxon>
        <taxon>Mucoromycota</taxon>
        <taxon>Glomeromycotina</taxon>
        <taxon>Glomeromycetes</taxon>
        <taxon>Diversisporales</taxon>
        <taxon>Gigasporaceae</taxon>
        <taxon>Gigaspora</taxon>
    </lineage>
</organism>
<keyword evidence="2" id="KW-1185">Reference proteome</keyword>
<evidence type="ECO:0000313" key="1">
    <source>
        <dbReference type="EMBL" id="KAF0457800.1"/>
    </source>
</evidence>
<accession>A0A8H3XEX3</accession>
<gene>
    <name evidence="1" type="ORF">F8M41_001142</name>
</gene>
<dbReference type="EMBL" id="WTPW01001091">
    <property type="protein sequence ID" value="KAF0457800.1"/>
    <property type="molecule type" value="Genomic_DNA"/>
</dbReference>
<comment type="caution">
    <text evidence="1">The sequence shown here is derived from an EMBL/GenBank/DDBJ whole genome shotgun (WGS) entry which is preliminary data.</text>
</comment>
<reference evidence="1 2" key="1">
    <citation type="journal article" date="2019" name="Environ. Microbiol.">
        <title>At the nexus of three kingdoms: the genome of the mycorrhizal fungus Gigaspora margarita provides insights into plant, endobacterial and fungal interactions.</title>
        <authorList>
            <person name="Venice F."/>
            <person name="Ghignone S."/>
            <person name="Salvioli di Fossalunga A."/>
            <person name="Amselem J."/>
            <person name="Novero M."/>
            <person name="Xianan X."/>
            <person name="Sedzielewska Toro K."/>
            <person name="Morin E."/>
            <person name="Lipzen A."/>
            <person name="Grigoriev I.V."/>
            <person name="Henrissat B."/>
            <person name="Martin F.M."/>
            <person name="Bonfante P."/>
        </authorList>
    </citation>
    <scope>NUCLEOTIDE SEQUENCE [LARGE SCALE GENOMIC DNA]</scope>
    <source>
        <strain evidence="1 2">BEG34</strain>
    </source>
</reference>
<proteinExistence type="predicted"/>
<dbReference type="Proteomes" id="UP000439903">
    <property type="component" value="Unassembled WGS sequence"/>
</dbReference>